<proteinExistence type="predicted"/>
<dbReference type="AlphaFoldDB" id="A0A6J7VE99"/>
<organism evidence="2">
    <name type="scientific">freshwater metagenome</name>
    <dbReference type="NCBI Taxonomy" id="449393"/>
    <lineage>
        <taxon>unclassified sequences</taxon>
        <taxon>metagenomes</taxon>
        <taxon>ecological metagenomes</taxon>
    </lineage>
</organism>
<name>A0A6J7VE99_9ZZZZ</name>
<protein>
    <submittedName>
        <fullName evidence="2">Unannotated protein</fullName>
    </submittedName>
</protein>
<gene>
    <name evidence="1" type="ORF">UFOPK3827_00823</name>
    <name evidence="2" type="ORF">UFOPK4404_01396</name>
</gene>
<reference evidence="2" key="1">
    <citation type="submission" date="2020-05" db="EMBL/GenBank/DDBJ databases">
        <authorList>
            <person name="Chiriac C."/>
            <person name="Salcher M."/>
            <person name="Ghai R."/>
            <person name="Kavagutti S V."/>
        </authorList>
    </citation>
    <scope>NUCLEOTIDE SEQUENCE</scope>
</reference>
<dbReference type="EMBL" id="CAFBNM010000006">
    <property type="protein sequence ID" value="CAB4955087.1"/>
    <property type="molecule type" value="Genomic_DNA"/>
</dbReference>
<sequence length="58" mass="6397">MATDNFLSMENLQGFEGLSALEESAVRLHEIYKSLMTGGFTEDEALSLIAKMTKPNSE</sequence>
<dbReference type="EMBL" id="CAFBQY010000019">
    <property type="protein sequence ID" value="CAB5076059.1"/>
    <property type="molecule type" value="Genomic_DNA"/>
</dbReference>
<evidence type="ECO:0000313" key="1">
    <source>
        <dbReference type="EMBL" id="CAB4955087.1"/>
    </source>
</evidence>
<accession>A0A6J7VE99</accession>
<evidence type="ECO:0000313" key="2">
    <source>
        <dbReference type="EMBL" id="CAB5076059.1"/>
    </source>
</evidence>